<protein>
    <submittedName>
        <fullName evidence="2">Uncharacterized protein</fullName>
    </submittedName>
</protein>
<proteinExistence type="predicted"/>
<evidence type="ECO:0000256" key="1">
    <source>
        <dbReference type="SAM" id="Phobius"/>
    </source>
</evidence>
<evidence type="ECO:0000313" key="3">
    <source>
        <dbReference type="Proteomes" id="UP000653411"/>
    </source>
</evidence>
<name>A0A917XQ28_9ACTN</name>
<reference evidence="2" key="1">
    <citation type="journal article" date="2014" name="Int. J. Syst. Evol. Microbiol.">
        <title>Complete genome sequence of Corynebacterium casei LMG S-19264T (=DSM 44701T), isolated from a smear-ripened cheese.</title>
        <authorList>
            <consortium name="US DOE Joint Genome Institute (JGI-PGF)"/>
            <person name="Walter F."/>
            <person name="Albersmeier A."/>
            <person name="Kalinowski J."/>
            <person name="Ruckert C."/>
        </authorList>
    </citation>
    <scope>NUCLEOTIDE SEQUENCE</scope>
    <source>
        <strain evidence="2">CGMCC 4.7110</strain>
    </source>
</reference>
<sequence>MGRVGILVDMRVPLRARLFAALTLLITCAGSAGGYAGFQLGAGAGMLVSMAVMVLGVRITVLLCRLQTQEFLQQIVGDGKAEASAEAVLRGTMLYEATVFPLLVHPAALLA</sequence>
<comment type="caution">
    <text evidence="2">The sequence shown here is derived from an EMBL/GenBank/DDBJ whole genome shotgun (WGS) entry which is preliminary data.</text>
</comment>
<dbReference type="AlphaFoldDB" id="A0A917XQ28"/>
<dbReference type="Proteomes" id="UP000653411">
    <property type="component" value="Unassembled WGS sequence"/>
</dbReference>
<feature type="transmembrane region" description="Helical" evidence="1">
    <location>
        <begin position="44"/>
        <end position="64"/>
    </location>
</feature>
<organism evidence="2 3">
    <name type="scientific">Streptomyces fuscichromogenes</name>
    <dbReference type="NCBI Taxonomy" id="1324013"/>
    <lineage>
        <taxon>Bacteria</taxon>
        <taxon>Bacillati</taxon>
        <taxon>Actinomycetota</taxon>
        <taxon>Actinomycetes</taxon>
        <taxon>Kitasatosporales</taxon>
        <taxon>Streptomycetaceae</taxon>
        <taxon>Streptomyces</taxon>
    </lineage>
</organism>
<reference evidence="2" key="2">
    <citation type="submission" date="2020-09" db="EMBL/GenBank/DDBJ databases">
        <authorList>
            <person name="Sun Q."/>
            <person name="Zhou Y."/>
        </authorList>
    </citation>
    <scope>NUCLEOTIDE SEQUENCE</scope>
    <source>
        <strain evidence="2">CGMCC 4.7110</strain>
    </source>
</reference>
<evidence type="ECO:0000313" key="2">
    <source>
        <dbReference type="EMBL" id="GGN46061.1"/>
    </source>
</evidence>
<keyword evidence="1" id="KW-0812">Transmembrane</keyword>
<gene>
    <name evidence="2" type="ORF">GCM10011578_098590</name>
</gene>
<keyword evidence="3" id="KW-1185">Reference proteome</keyword>
<dbReference type="EMBL" id="BMML01000051">
    <property type="protein sequence ID" value="GGN46061.1"/>
    <property type="molecule type" value="Genomic_DNA"/>
</dbReference>
<accession>A0A917XQ28</accession>
<keyword evidence="1" id="KW-0472">Membrane</keyword>
<keyword evidence="1" id="KW-1133">Transmembrane helix</keyword>